<dbReference type="AlphaFoldDB" id="A0A5P1F0I3"/>
<sequence>MKRRRRKLQWGTLELAMDELELRSERGSASAFFLYRERGKGSPAPVSFGEESLTEFMEAPLTDHKIVGDAFELGRAEWDGDIVPSSLFIFRAPHHLSLHAAIIIAL</sequence>
<protein>
    <submittedName>
        <fullName evidence="1">Uncharacterized protein</fullName>
    </submittedName>
</protein>
<reference evidence="2" key="1">
    <citation type="journal article" date="2017" name="Nat. Commun.">
        <title>The asparagus genome sheds light on the origin and evolution of a young Y chromosome.</title>
        <authorList>
            <person name="Harkess A."/>
            <person name="Zhou J."/>
            <person name="Xu C."/>
            <person name="Bowers J.E."/>
            <person name="Van der Hulst R."/>
            <person name="Ayyampalayam S."/>
            <person name="Mercati F."/>
            <person name="Riccardi P."/>
            <person name="McKain M.R."/>
            <person name="Kakrana A."/>
            <person name="Tang H."/>
            <person name="Ray J."/>
            <person name="Groenendijk J."/>
            <person name="Arikit S."/>
            <person name="Mathioni S.M."/>
            <person name="Nakano M."/>
            <person name="Shan H."/>
            <person name="Telgmann-Rauber A."/>
            <person name="Kanno A."/>
            <person name="Yue Z."/>
            <person name="Chen H."/>
            <person name="Li W."/>
            <person name="Chen Y."/>
            <person name="Xu X."/>
            <person name="Zhang Y."/>
            <person name="Luo S."/>
            <person name="Chen H."/>
            <person name="Gao J."/>
            <person name="Mao Z."/>
            <person name="Pires J.C."/>
            <person name="Luo M."/>
            <person name="Kudrna D."/>
            <person name="Wing R.A."/>
            <person name="Meyers B.C."/>
            <person name="Yi K."/>
            <person name="Kong H."/>
            <person name="Lavrijsen P."/>
            <person name="Sunseri F."/>
            <person name="Falavigna A."/>
            <person name="Ye Y."/>
            <person name="Leebens-Mack J.H."/>
            <person name="Chen G."/>
        </authorList>
    </citation>
    <scope>NUCLEOTIDE SEQUENCE [LARGE SCALE GENOMIC DNA]</scope>
    <source>
        <strain evidence="2">cv. DH0086</strain>
    </source>
</reference>
<organism evidence="1 2">
    <name type="scientific">Asparagus officinalis</name>
    <name type="common">Garden asparagus</name>
    <dbReference type="NCBI Taxonomy" id="4686"/>
    <lineage>
        <taxon>Eukaryota</taxon>
        <taxon>Viridiplantae</taxon>
        <taxon>Streptophyta</taxon>
        <taxon>Embryophyta</taxon>
        <taxon>Tracheophyta</taxon>
        <taxon>Spermatophyta</taxon>
        <taxon>Magnoliopsida</taxon>
        <taxon>Liliopsida</taxon>
        <taxon>Asparagales</taxon>
        <taxon>Asparagaceae</taxon>
        <taxon>Asparagoideae</taxon>
        <taxon>Asparagus</taxon>
    </lineage>
</organism>
<proteinExistence type="predicted"/>
<name>A0A5P1F0I3_ASPOF</name>
<evidence type="ECO:0000313" key="2">
    <source>
        <dbReference type="Proteomes" id="UP000243459"/>
    </source>
</evidence>
<keyword evidence="2" id="KW-1185">Reference proteome</keyword>
<accession>A0A5P1F0I3</accession>
<dbReference type="EMBL" id="CM007385">
    <property type="protein sequence ID" value="ONK70309.1"/>
    <property type="molecule type" value="Genomic_DNA"/>
</dbReference>
<evidence type="ECO:0000313" key="1">
    <source>
        <dbReference type="EMBL" id="ONK70309.1"/>
    </source>
</evidence>
<dbReference type="Proteomes" id="UP000243459">
    <property type="component" value="Chromosome 5"/>
</dbReference>
<gene>
    <name evidence="1" type="ORF">A4U43_C05F32400</name>
</gene>
<dbReference type="Gramene" id="ONK70309">
    <property type="protein sequence ID" value="ONK70309"/>
    <property type="gene ID" value="A4U43_C05F32400"/>
</dbReference>